<dbReference type="AlphaFoldDB" id="A0A0B6ZH13"/>
<proteinExistence type="predicted"/>
<evidence type="ECO:0000313" key="1">
    <source>
        <dbReference type="EMBL" id="CEK67843.1"/>
    </source>
</evidence>
<dbReference type="EMBL" id="HACG01020978">
    <property type="protein sequence ID" value="CEK67843.1"/>
    <property type="molecule type" value="Transcribed_RNA"/>
</dbReference>
<organism evidence="1">
    <name type="scientific">Arion vulgaris</name>
    <dbReference type="NCBI Taxonomy" id="1028688"/>
    <lineage>
        <taxon>Eukaryota</taxon>
        <taxon>Metazoa</taxon>
        <taxon>Spiralia</taxon>
        <taxon>Lophotrochozoa</taxon>
        <taxon>Mollusca</taxon>
        <taxon>Gastropoda</taxon>
        <taxon>Heterobranchia</taxon>
        <taxon>Euthyneura</taxon>
        <taxon>Panpulmonata</taxon>
        <taxon>Eupulmonata</taxon>
        <taxon>Stylommatophora</taxon>
        <taxon>Helicina</taxon>
        <taxon>Arionoidea</taxon>
        <taxon>Arionidae</taxon>
        <taxon>Arion</taxon>
    </lineage>
</organism>
<name>A0A0B6ZH13_9EUPU</name>
<reference evidence="1" key="1">
    <citation type="submission" date="2014-12" db="EMBL/GenBank/DDBJ databases">
        <title>Insight into the proteome of Arion vulgaris.</title>
        <authorList>
            <person name="Aradska J."/>
            <person name="Bulat T."/>
            <person name="Smidak R."/>
            <person name="Sarate P."/>
            <person name="Gangsoo J."/>
            <person name="Sialana F."/>
            <person name="Bilban M."/>
            <person name="Lubec G."/>
        </authorList>
    </citation>
    <scope>NUCLEOTIDE SEQUENCE</scope>
    <source>
        <tissue evidence="1">Skin</tissue>
    </source>
</reference>
<protein>
    <submittedName>
        <fullName evidence="1">Uncharacterized protein</fullName>
    </submittedName>
</protein>
<gene>
    <name evidence="1" type="primary">ORF64127</name>
</gene>
<accession>A0A0B6ZH13</accession>
<feature type="non-terminal residue" evidence="1">
    <location>
        <position position="64"/>
    </location>
</feature>
<sequence length="64" mass="7598">MNEHGAQKIENDEIPHLLQMLPWILHLGRGENFCEDFHKVLCLLEPFNFLFNVCTDILLLLFHH</sequence>